<dbReference type="Proteomes" id="UP001499988">
    <property type="component" value="Unassembled WGS sequence"/>
</dbReference>
<comment type="cofactor">
    <cofactor evidence="1">
        <name>Zn(2+)</name>
        <dbReference type="ChEBI" id="CHEBI:29105"/>
    </cofactor>
</comment>
<evidence type="ECO:0000313" key="7">
    <source>
        <dbReference type="Proteomes" id="UP001499988"/>
    </source>
</evidence>
<keyword evidence="4" id="KW-0862">Zinc</keyword>
<keyword evidence="7" id="KW-1185">Reference proteome</keyword>
<dbReference type="EMBL" id="BAABJZ010000102">
    <property type="protein sequence ID" value="GAA4899615.1"/>
    <property type="molecule type" value="Genomic_DNA"/>
</dbReference>
<keyword evidence="3" id="KW-0378">Hydrolase</keyword>
<dbReference type="Pfam" id="PF24827">
    <property type="entry name" value="AstE_AspA_cat"/>
    <property type="match status" value="1"/>
</dbReference>
<evidence type="ECO:0000256" key="3">
    <source>
        <dbReference type="ARBA" id="ARBA00022801"/>
    </source>
</evidence>
<reference evidence="7" key="1">
    <citation type="journal article" date="2019" name="Int. J. Syst. Evol. Microbiol.">
        <title>The Global Catalogue of Microorganisms (GCM) 10K type strain sequencing project: providing services to taxonomists for standard genome sequencing and annotation.</title>
        <authorList>
            <consortium name="The Broad Institute Genomics Platform"/>
            <consortium name="The Broad Institute Genome Sequencing Center for Infectious Disease"/>
            <person name="Wu L."/>
            <person name="Ma J."/>
        </authorList>
    </citation>
    <scope>NUCLEOTIDE SEQUENCE [LARGE SCALE GENOMIC DNA]</scope>
    <source>
        <strain evidence="7">JCM 18401</strain>
    </source>
</reference>
<evidence type="ECO:0000256" key="4">
    <source>
        <dbReference type="ARBA" id="ARBA00022833"/>
    </source>
</evidence>
<keyword evidence="2" id="KW-0479">Metal-binding</keyword>
<dbReference type="RefSeq" id="WP_345336926.1">
    <property type="nucleotide sequence ID" value="NZ_BAABJZ010000102.1"/>
</dbReference>
<proteinExistence type="predicted"/>
<name>A0ABP9FE07_9GAMM</name>
<evidence type="ECO:0000313" key="6">
    <source>
        <dbReference type="EMBL" id="GAA4899615.1"/>
    </source>
</evidence>
<feature type="domain" description="Succinylglutamate desuccinylase/Aspartoacylase catalytic" evidence="5">
    <location>
        <begin position="51"/>
        <end position="155"/>
    </location>
</feature>
<sequence length="339" mass="37357">MNMDRLHFVPLPEPAELERGLWHWLQQQPGPVWLTQPGRDPARHRVVITLLHGNEPSGSHGIWQWLQRQQQPAVTCHFALINLPAALADEGFVYRQLPDQPDLNRGFGAAGEATAIAHALESQLARLQPEAVIDLHNTSGSGPSFAVSTRNDPPHRALAALFSERMLYTEVTLGALMECSSHDSPIVTIECGGAVDPQSNVVAYEGLCRFASQAEILTETSGDWQLEVLRDPIRVELQSNSVIQYAEGGDPSADITLPPDIERMNFGWLSGGTQLGWLGRKGLKSLQLTQGTEQIPAERLFHQAGEALQLRHDSKLFMITTNPKIARSDCLFYAILSEG</sequence>
<evidence type="ECO:0000256" key="1">
    <source>
        <dbReference type="ARBA" id="ARBA00001947"/>
    </source>
</evidence>
<comment type="caution">
    <text evidence="6">The sequence shown here is derived from an EMBL/GenBank/DDBJ whole genome shotgun (WGS) entry which is preliminary data.</text>
</comment>
<accession>A0ABP9FE07</accession>
<organism evidence="6 7">
    <name type="scientific">Ferrimonas pelagia</name>
    <dbReference type="NCBI Taxonomy" id="1177826"/>
    <lineage>
        <taxon>Bacteria</taxon>
        <taxon>Pseudomonadati</taxon>
        <taxon>Pseudomonadota</taxon>
        <taxon>Gammaproteobacteria</taxon>
        <taxon>Alteromonadales</taxon>
        <taxon>Ferrimonadaceae</taxon>
        <taxon>Ferrimonas</taxon>
    </lineage>
</organism>
<dbReference type="SUPFAM" id="SSF53187">
    <property type="entry name" value="Zn-dependent exopeptidases"/>
    <property type="match status" value="1"/>
</dbReference>
<gene>
    <name evidence="6" type="ORF">GCM10023333_36570</name>
</gene>
<evidence type="ECO:0000256" key="2">
    <source>
        <dbReference type="ARBA" id="ARBA00022723"/>
    </source>
</evidence>
<dbReference type="InterPro" id="IPR055438">
    <property type="entry name" value="AstE_AspA_cat"/>
</dbReference>
<dbReference type="Gene3D" id="3.40.630.10">
    <property type="entry name" value="Zn peptidases"/>
    <property type="match status" value="1"/>
</dbReference>
<evidence type="ECO:0000259" key="5">
    <source>
        <dbReference type="Pfam" id="PF24827"/>
    </source>
</evidence>
<protein>
    <recommendedName>
        <fullName evidence="5">Succinylglutamate desuccinylase/Aspartoacylase catalytic domain-containing protein</fullName>
    </recommendedName>
</protein>